<organism evidence="2 3">
    <name type="scientific">Hydrogenophaga intermedia</name>
    <dbReference type="NCBI Taxonomy" id="65786"/>
    <lineage>
        <taxon>Bacteria</taxon>
        <taxon>Pseudomonadati</taxon>
        <taxon>Pseudomonadota</taxon>
        <taxon>Betaproteobacteria</taxon>
        <taxon>Burkholderiales</taxon>
        <taxon>Comamonadaceae</taxon>
        <taxon>Hydrogenophaga</taxon>
    </lineage>
</organism>
<dbReference type="Pfam" id="PF00534">
    <property type="entry name" value="Glycos_transf_1"/>
    <property type="match status" value="1"/>
</dbReference>
<feature type="domain" description="Glycosyl transferase family 1" evidence="1">
    <location>
        <begin position="135"/>
        <end position="276"/>
    </location>
</feature>
<evidence type="ECO:0000313" key="2">
    <source>
        <dbReference type="EMBL" id="CDN90466.1"/>
    </source>
</evidence>
<proteinExistence type="predicted"/>
<name>A0A1L1PWU8_HYDIT</name>
<dbReference type="InterPro" id="IPR027627">
    <property type="entry name" value="Glycosyltransferase_put"/>
</dbReference>
<dbReference type="PANTHER" id="PTHR46660">
    <property type="match status" value="1"/>
</dbReference>
<reference evidence="3" key="1">
    <citation type="submission" date="2014-11" db="EMBL/GenBank/DDBJ databases">
        <title>Draft genome sequence of Hydrogenophaga intermedia S1.</title>
        <authorList>
            <person name="Gan H.M."/>
            <person name="Chew T.H."/>
            <person name="Stolz A."/>
        </authorList>
    </citation>
    <scope>NUCLEOTIDE SEQUENCE [LARGE SCALE GENOMIC DNA]</scope>
    <source>
        <strain evidence="3">S1</strain>
    </source>
</reference>
<dbReference type="SUPFAM" id="SSF53756">
    <property type="entry name" value="UDP-Glycosyltransferase/glycogen phosphorylase"/>
    <property type="match status" value="1"/>
</dbReference>
<protein>
    <submittedName>
        <fullName evidence="2">Group 1 glycosyl transferase</fullName>
    </submittedName>
</protein>
<dbReference type="AlphaFoldDB" id="A0A1L1PWU8"/>
<evidence type="ECO:0000313" key="3">
    <source>
        <dbReference type="Proteomes" id="UP000028878"/>
    </source>
</evidence>
<keyword evidence="3" id="KW-1185">Reference proteome</keyword>
<dbReference type="PANTHER" id="PTHR46660:SF2">
    <property type="entry name" value="GLYCOSYLTRANSFERASE 1 DOMAIN-CONTAINING PROTEIN 1"/>
    <property type="match status" value="1"/>
</dbReference>
<dbReference type="NCBIfam" id="TIGR04348">
    <property type="entry name" value="selenoneine biosynthesis selenosugar synthase SenB"/>
    <property type="match status" value="1"/>
</dbReference>
<sequence>MCIVTPALADANNGNWQTTQRWARLLAGHYRVAIARQWPDASLHETPVALIALHARRSAGSIAAWAEAHPQAPLVVVLTGTDLYRDIHHDAAARRSIECAHRLVVLQERGPLALPAHLRARCRVVFQSSPSRVALPKPRGFLRALVVGHLRDEKSPETVFEAARLLGSQEGIRIDHIGEAIDPALGEAARATAQACPHYRWLGPLSHAEVLRRLQRAHLLVQASRIEGGAHAVLEAVRVGTPVLASRIDGNLGMLGEAYEGYFPVGDAAALAALLRDCREGMARDDGRLARLAAQCAGRAPLFAPEAERQALLDLLNDCLRPSGTGPRTGDLP</sequence>
<dbReference type="GO" id="GO:0016757">
    <property type="term" value="F:glycosyltransferase activity"/>
    <property type="evidence" value="ECO:0007669"/>
    <property type="project" value="InterPro"/>
</dbReference>
<keyword evidence="2" id="KW-0808">Transferase</keyword>
<dbReference type="EMBL" id="CCAE010000085">
    <property type="protein sequence ID" value="CDN90466.1"/>
    <property type="molecule type" value="Genomic_DNA"/>
</dbReference>
<gene>
    <name evidence="2" type="ORF">BN948_04910</name>
</gene>
<dbReference type="Gene3D" id="3.40.50.2000">
    <property type="entry name" value="Glycogen Phosphorylase B"/>
    <property type="match status" value="1"/>
</dbReference>
<dbReference type="Proteomes" id="UP000028878">
    <property type="component" value="Unassembled WGS sequence"/>
</dbReference>
<dbReference type="InterPro" id="IPR052622">
    <property type="entry name" value="Glycosyltransferase_G1"/>
</dbReference>
<dbReference type="InterPro" id="IPR001296">
    <property type="entry name" value="Glyco_trans_1"/>
</dbReference>
<evidence type="ECO:0000259" key="1">
    <source>
        <dbReference type="Pfam" id="PF00534"/>
    </source>
</evidence>
<accession>A0A1L1PWU8</accession>